<dbReference type="Proteomes" id="UP000435323">
    <property type="component" value="Unassembled WGS sequence"/>
</dbReference>
<accession>A0A6N3YY23</accession>
<reference evidence="1 2" key="1">
    <citation type="submission" date="2019-11" db="EMBL/GenBank/DDBJ databases">
        <title>Using colonization assays and comparative genomics to discover symbiosis behaviors and factors in Vibrio fischeri.</title>
        <authorList>
            <person name="Bongrand C."/>
            <person name="Moriano-Gutierrez S."/>
            <person name="Arevalo P."/>
            <person name="Mcfall-Ngai M."/>
            <person name="Visick K."/>
            <person name="Polz M.F."/>
            <person name="Ruby E.G."/>
        </authorList>
    </citation>
    <scope>NUCLEOTIDE SEQUENCE [LARGE SCALE GENOMIC DNA]</scope>
    <source>
        <strain evidence="2">emors.3.2</strain>
    </source>
</reference>
<evidence type="ECO:0000313" key="1">
    <source>
        <dbReference type="EMBL" id="MUK46962.1"/>
    </source>
</evidence>
<evidence type="ECO:0008006" key="3">
    <source>
        <dbReference type="Google" id="ProtNLM"/>
    </source>
</evidence>
<gene>
    <name evidence="1" type="ORF">GNP77_16485</name>
</gene>
<evidence type="ECO:0000313" key="2">
    <source>
        <dbReference type="Proteomes" id="UP000435323"/>
    </source>
</evidence>
<name>A0A6N3YY23_ALIFS</name>
<sequence>MGTPVEAQNEQSTTVVIQPDMLPLTLEAYARKTNQTIRAVRDQANKGHIPTIQRKKGATVYVNQAAMILSSLQAADWDVRVPLDQFSY</sequence>
<protein>
    <recommendedName>
        <fullName evidence="3">DNA-binding protein</fullName>
    </recommendedName>
</protein>
<proteinExistence type="predicted"/>
<dbReference type="AlphaFoldDB" id="A0A6N3YY23"/>
<comment type="caution">
    <text evidence="1">The sequence shown here is derived from an EMBL/GenBank/DDBJ whole genome shotgun (WGS) entry which is preliminary data.</text>
</comment>
<dbReference type="EMBL" id="WOBO01000020">
    <property type="protein sequence ID" value="MUK46962.1"/>
    <property type="molecule type" value="Genomic_DNA"/>
</dbReference>
<dbReference type="RefSeq" id="WP_155657979.1">
    <property type="nucleotide sequence ID" value="NZ_WOBC01000017.1"/>
</dbReference>
<organism evidence="1 2">
    <name type="scientific">Aliivibrio fischeri</name>
    <name type="common">Vibrio fischeri</name>
    <dbReference type="NCBI Taxonomy" id="668"/>
    <lineage>
        <taxon>Bacteria</taxon>
        <taxon>Pseudomonadati</taxon>
        <taxon>Pseudomonadota</taxon>
        <taxon>Gammaproteobacteria</taxon>
        <taxon>Vibrionales</taxon>
        <taxon>Vibrionaceae</taxon>
        <taxon>Aliivibrio</taxon>
    </lineage>
</organism>